<protein>
    <submittedName>
        <fullName evidence="2">Dienelactone hydrolase</fullName>
    </submittedName>
</protein>
<dbReference type="AlphaFoldDB" id="A0A239J7B6"/>
<dbReference type="EMBL" id="FZOS01000031">
    <property type="protein sequence ID" value="SNT01730.1"/>
    <property type="molecule type" value="Genomic_DNA"/>
</dbReference>
<keyword evidence="3" id="KW-1185">Reference proteome</keyword>
<dbReference type="PANTHER" id="PTHR22946">
    <property type="entry name" value="DIENELACTONE HYDROLASE DOMAIN-CONTAINING PROTEIN-RELATED"/>
    <property type="match status" value="1"/>
</dbReference>
<reference evidence="3" key="1">
    <citation type="submission" date="2017-06" db="EMBL/GenBank/DDBJ databases">
        <authorList>
            <person name="Varghese N."/>
            <person name="Submissions S."/>
        </authorList>
    </citation>
    <scope>NUCLEOTIDE SEQUENCE [LARGE SCALE GENOMIC DNA]</scope>
    <source>
        <strain evidence="3">LNB2</strain>
    </source>
</reference>
<dbReference type="InterPro" id="IPR050261">
    <property type="entry name" value="FrsA_esterase"/>
</dbReference>
<dbReference type="Proteomes" id="UP000198281">
    <property type="component" value="Unassembled WGS sequence"/>
</dbReference>
<dbReference type="Gene3D" id="3.40.50.1820">
    <property type="entry name" value="alpha/beta hydrolase"/>
    <property type="match status" value="1"/>
</dbReference>
<organism evidence="2 3">
    <name type="scientific">Edaphosphingomonas laterariae</name>
    <dbReference type="NCBI Taxonomy" id="861865"/>
    <lineage>
        <taxon>Bacteria</taxon>
        <taxon>Pseudomonadati</taxon>
        <taxon>Pseudomonadota</taxon>
        <taxon>Alphaproteobacteria</taxon>
        <taxon>Sphingomonadales</taxon>
        <taxon>Rhizorhabdaceae</taxon>
        <taxon>Edaphosphingomonas</taxon>
    </lineage>
</organism>
<sequence length="238" mass="25744">MELENVEYRGPDDRRYVGFLVLPDKPNGAAVLIAHNAPGVSEFERGIAVRLAEKGYTAFCADYVGDGEVLTMDALGPRIQPYFEDPSRIRPVMETALGVLTAQNSVDRNRVAAIGYCFGGAAVLELGRSGADVSAIVGFHSSLPVNRPEDARNIRGKVLIQHGTADPLIAPDTRAAFEAQMDAAGVDWRMILYGGTQHGFTVPGSEKMGMAGVAYHLTSDERSWRAMLDLFNESIDLS</sequence>
<dbReference type="PANTHER" id="PTHR22946:SF0">
    <property type="entry name" value="DIENELACTONE HYDROLASE DOMAIN-CONTAINING PROTEIN"/>
    <property type="match status" value="1"/>
</dbReference>
<dbReference type="GO" id="GO:0016787">
    <property type="term" value="F:hydrolase activity"/>
    <property type="evidence" value="ECO:0007669"/>
    <property type="project" value="UniProtKB-KW"/>
</dbReference>
<name>A0A239J7B6_9SPHN</name>
<accession>A0A239J7B6</accession>
<evidence type="ECO:0000313" key="3">
    <source>
        <dbReference type="Proteomes" id="UP000198281"/>
    </source>
</evidence>
<dbReference type="SUPFAM" id="SSF53474">
    <property type="entry name" value="alpha/beta-Hydrolases"/>
    <property type="match status" value="1"/>
</dbReference>
<dbReference type="InterPro" id="IPR002925">
    <property type="entry name" value="Dienelactn_hydro"/>
</dbReference>
<dbReference type="InterPro" id="IPR029058">
    <property type="entry name" value="AB_hydrolase_fold"/>
</dbReference>
<gene>
    <name evidence="2" type="ORF">SAMN06295912_13116</name>
</gene>
<dbReference type="OrthoDB" id="9787933at2"/>
<proteinExistence type="predicted"/>
<feature type="domain" description="Dienelactone hydrolase" evidence="1">
    <location>
        <begin position="18"/>
        <end position="233"/>
    </location>
</feature>
<evidence type="ECO:0000259" key="1">
    <source>
        <dbReference type="Pfam" id="PF01738"/>
    </source>
</evidence>
<keyword evidence="2" id="KW-0378">Hydrolase</keyword>
<dbReference type="Pfam" id="PF01738">
    <property type="entry name" value="DLH"/>
    <property type="match status" value="1"/>
</dbReference>
<evidence type="ECO:0000313" key="2">
    <source>
        <dbReference type="EMBL" id="SNT01730.1"/>
    </source>
</evidence>